<keyword evidence="3 6" id="KW-0238">DNA-binding</keyword>
<evidence type="ECO:0000256" key="1">
    <source>
        <dbReference type="ARBA" id="ARBA00004123"/>
    </source>
</evidence>
<feature type="DNA-binding region" description="Fork-head" evidence="6">
    <location>
        <begin position="202"/>
        <end position="295"/>
    </location>
</feature>
<evidence type="ECO:0000313" key="10">
    <source>
        <dbReference type="Proteomes" id="UP000055045"/>
    </source>
</evidence>
<feature type="compositionally biased region" description="Polar residues" evidence="7">
    <location>
        <begin position="126"/>
        <end position="141"/>
    </location>
</feature>
<evidence type="ECO:0000256" key="7">
    <source>
        <dbReference type="SAM" id="MobiDB-lite"/>
    </source>
</evidence>
<dbReference type="PROSITE" id="PS50039">
    <property type="entry name" value="FORK_HEAD_3"/>
    <property type="match status" value="1"/>
</dbReference>
<evidence type="ECO:0000313" key="9">
    <source>
        <dbReference type="EMBL" id="KUM66612.1"/>
    </source>
</evidence>
<dbReference type="AlphaFoldDB" id="A0A117NSJ3"/>
<feature type="domain" description="Fork-head" evidence="8">
    <location>
        <begin position="202"/>
        <end position="295"/>
    </location>
</feature>
<dbReference type="InterPro" id="IPR036388">
    <property type="entry name" value="WH-like_DNA-bd_sf"/>
</dbReference>
<dbReference type="GO" id="GO:0005634">
    <property type="term" value="C:nucleus"/>
    <property type="evidence" value="ECO:0007669"/>
    <property type="project" value="UniProtKB-SubCell"/>
</dbReference>
<name>A0A117NSJ3_PENFR</name>
<evidence type="ECO:0000256" key="5">
    <source>
        <dbReference type="ARBA" id="ARBA00023242"/>
    </source>
</evidence>
<comment type="subcellular location">
    <subcellularLocation>
        <location evidence="1 6">Nucleus</location>
    </subcellularLocation>
</comment>
<dbReference type="STRING" id="48697.A0A117NSJ3"/>
<keyword evidence="10" id="KW-1185">Reference proteome</keyword>
<dbReference type="PANTHER" id="PTHR45881:SF5">
    <property type="entry name" value="FORK-HEAD DOMAIN-CONTAINING PROTEIN"/>
    <property type="match status" value="1"/>
</dbReference>
<evidence type="ECO:0000256" key="2">
    <source>
        <dbReference type="ARBA" id="ARBA00023015"/>
    </source>
</evidence>
<accession>A0A117NSJ3</accession>
<dbReference type="InterPro" id="IPR030456">
    <property type="entry name" value="TF_fork_head_CS_2"/>
</dbReference>
<dbReference type="Pfam" id="PF00250">
    <property type="entry name" value="Forkhead"/>
    <property type="match status" value="1"/>
</dbReference>
<dbReference type="GO" id="GO:0000981">
    <property type="term" value="F:DNA-binding transcription factor activity, RNA polymerase II-specific"/>
    <property type="evidence" value="ECO:0007669"/>
    <property type="project" value="TreeGrafter"/>
</dbReference>
<dbReference type="GO" id="GO:0000978">
    <property type="term" value="F:RNA polymerase II cis-regulatory region sequence-specific DNA binding"/>
    <property type="evidence" value="ECO:0007669"/>
    <property type="project" value="TreeGrafter"/>
</dbReference>
<dbReference type="EMBL" id="LLXE01000006">
    <property type="protein sequence ID" value="KUM66612.1"/>
    <property type="molecule type" value="Genomic_DNA"/>
</dbReference>
<evidence type="ECO:0000259" key="8">
    <source>
        <dbReference type="PROSITE" id="PS50039"/>
    </source>
</evidence>
<keyword evidence="5 6" id="KW-0539">Nucleus</keyword>
<dbReference type="SMART" id="SM00339">
    <property type="entry name" value="FH"/>
    <property type="match status" value="1"/>
</dbReference>
<dbReference type="SUPFAM" id="SSF46785">
    <property type="entry name" value="Winged helix' DNA-binding domain"/>
    <property type="match status" value="1"/>
</dbReference>
<feature type="compositionally biased region" description="Basic and acidic residues" evidence="7">
    <location>
        <begin position="333"/>
        <end position="352"/>
    </location>
</feature>
<organism evidence="9 10">
    <name type="scientific">Penicillium freii</name>
    <dbReference type="NCBI Taxonomy" id="48697"/>
    <lineage>
        <taxon>Eukaryota</taxon>
        <taxon>Fungi</taxon>
        <taxon>Dikarya</taxon>
        <taxon>Ascomycota</taxon>
        <taxon>Pezizomycotina</taxon>
        <taxon>Eurotiomycetes</taxon>
        <taxon>Eurotiomycetidae</taxon>
        <taxon>Eurotiales</taxon>
        <taxon>Aspergillaceae</taxon>
        <taxon>Penicillium</taxon>
    </lineage>
</organism>
<feature type="region of interest" description="Disordered" evidence="7">
    <location>
        <begin position="106"/>
        <end position="199"/>
    </location>
</feature>
<dbReference type="PANTHER" id="PTHR45881">
    <property type="entry name" value="CHECKPOINT SUPPRESSOR 1-LIKE, ISOFORM A-RELATED"/>
    <property type="match status" value="1"/>
</dbReference>
<sequence length="429" mass="47332">MPLFYFPFSSFITQPIKSLPQPIHVSGQGDSKPDLLSQPSQFSVSDWARWRSQPAPMPPHQYEGYSFPRVADDEPYGLGPLPQELLGDPNGYMDVYRSHVTPAMAGTPSEVLGPQAGEGHSDWPLLQSSPAFKDQSYNYPQMESLQPSPDSPPSPLSEVSSYHSPHSLAASSPGMMVQTADRLSPRSSTGDNSQERHSHPPYSVLIYQALKEAPGNKLQLQSIYSWFEANTDKGGDPNAKGWQNSIRHNLSMNAGFEAVKEEVGPGKKAVNFWRLTPEAIRSGGIQSTTRYRKLQHQRKGVNSGHRGATRQQPESNGVHATKVVKSRSANSPHNERAEAYHRQQMKDTNPDLGHEYGPTSLPAMQRYIQHPVGSVVGCTPMMPGNDTVFIDTMEPGPAFDVGHNHDWYTPESGFNRVHDPLEGPSRCSS</sequence>
<proteinExistence type="predicted"/>
<comment type="caution">
    <text evidence="9">The sequence shown here is derived from an EMBL/GenBank/DDBJ whole genome shotgun (WGS) entry which is preliminary data.</text>
</comment>
<evidence type="ECO:0000256" key="4">
    <source>
        <dbReference type="ARBA" id="ARBA00023163"/>
    </source>
</evidence>
<keyword evidence="2" id="KW-0805">Transcription regulation</keyword>
<evidence type="ECO:0000256" key="6">
    <source>
        <dbReference type="PROSITE-ProRule" id="PRU00089"/>
    </source>
</evidence>
<dbReference type="InterPro" id="IPR001766">
    <property type="entry name" value="Fork_head_dom"/>
</dbReference>
<dbReference type="Gene3D" id="1.10.10.10">
    <property type="entry name" value="Winged helix-like DNA-binding domain superfamily/Winged helix DNA-binding domain"/>
    <property type="match status" value="1"/>
</dbReference>
<keyword evidence="4" id="KW-0804">Transcription</keyword>
<evidence type="ECO:0000256" key="3">
    <source>
        <dbReference type="ARBA" id="ARBA00023125"/>
    </source>
</evidence>
<feature type="region of interest" description="Disordered" evidence="7">
    <location>
        <begin position="296"/>
        <end position="352"/>
    </location>
</feature>
<dbReference type="Proteomes" id="UP000055045">
    <property type="component" value="Unassembled WGS sequence"/>
</dbReference>
<dbReference type="PROSITE" id="PS00658">
    <property type="entry name" value="FORK_HEAD_2"/>
    <property type="match status" value="1"/>
</dbReference>
<gene>
    <name evidence="9" type="ORF">ACN42_g418</name>
</gene>
<protein>
    <recommendedName>
        <fullName evidence="8">Fork-head domain-containing protein</fullName>
    </recommendedName>
</protein>
<dbReference type="InterPro" id="IPR036390">
    <property type="entry name" value="WH_DNA-bd_sf"/>
</dbReference>
<reference evidence="9 10" key="1">
    <citation type="submission" date="2015-10" db="EMBL/GenBank/DDBJ databases">
        <title>Genome sequencing of Penicillium freii.</title>
        <authorList>
            <person name="Nguyen H.D."/>
            <person name="Visagie C.M."/>
            <person name="Seifert K.A."/>
        </authorList>
    </citation>
    <scope>NUCLEOTIDE SEQUENCE [LARGE SCALE GENOMIC DNA]</scope>
    <source>
        <strain evidence="9 10">DAOM 242723</strain>
    </source>
</reference>